<dbReference type="GO" id="GO:0006351">
    <property type="term" value="P:DNA-templated transcription"/>
    <property type="evidence" value="ECO:0007669"/>
    <property type="project" value="InterPro"/>
</dbReference>
<feature type="region of interest" description="Disordered" evidence="8">
    <location>
        <begin position="1"/>
        <end position="32"/>
    </location>
</feature>
<dbReference type="STRING" id="984485.A0A1E4RNY2"/>
<feature type="compositionally biased region" description="Basic and acidic residues" evidence="8">
    <location>
        <begin position="1"/>
        <end position="10"/>
    </location>
</feature>
<evidence type="ECO:0000313" key="10">
    <source>
        <dbReference type="EMBL" id="ODV68982.1"/>
    </source>
</evidence>
<dbReference type="SMART" id="SM00355">
    <property type="entry name" value="ZnF_C2H2"/>
    <property type="match status" value="2"/>
</dbReference>
<dbReference type="PROSITE" id="PS50157">
    <property type="entry name" value="ZINC_FINGER_C2H2_2"/>
    <property type="match status" value="1"/>
</dbReference>
<proteinExistence type="predicted"/>
<evidence type="ECO:0000256" key="6">
    <source>
        <dbReference type="ARBA" id="ARBA00023242"/>
    </source>
</evidence>
<dbReference type="InterPro" id="IPR013087">
    <property type="entry name" value="Znf_C2H2_type"/>
</dbReference>
<evidence type="ECO:0000313" key="11">
    <source>
        <dbReference type="Proteomes" id="UP000095085"/>
    </source>
</evidence>
<accession>A0A1E4RNY2</accession>
<dbReference type="GO" id="GO:0000978">
    <property type="term" value="F:RNA polymerase II cis-regulatory region sequence-specific DNA binding"/>
    <property type="evidence" value="ECO:0007669"/>
    <property type="project" value="InterPro"/>
</dbReference>
<dbReference type="GO" id="GO:0000981">
    <property type="term" value="F:DNA-binding transcription factor activity, RNA polymerase II-specific"/>
    <property type="evidence" value="ECO:0007669"/>
    <property type="project" value="InterPro"/>
</dbReference>
<keyword evidence="2" id="KW-0479">Metal-binding</keyword>
<keyword evidence="6" id="KW-0539">Nucleus</keyword>
<keyword evidence="3" id="KW-0677">Repeat</keyword>
<dbReference type="GO" id="GO:0005634">
    <property type="term" value="C:nucleus"/>
    <property type="evidence" value="ECO:0007669"/>
    <property type="project" value="UniProtKB-SubCell"/>
</dbReference>
<evidence type="ECO:0000256" key="8">
    <source>
        <dbReference type="SAM" id="MobiDB-lite"/>
    </source>
</evidence>
<comment type="subcellular location">
    <subcellularLocation>
        <location evidence="1">Nucleus</location>
    </subcellularLocation>
</comment>
<dbReference type="GeneID" id="30997783"/>
<dbReference type="SUPFAM" id="SSF57667">
    <property type="entry name" value="beta-beta-alpha zinc fingers"/>
    <property type="match status" value="1"/>
</dbReference>
<dbReference type="Pfam" id="PF00096">
    <property type="entry name" value="zf-C2H2"/>
    <property type="match status" value="1"/>
</dbReference>
<dbReference type="RefSeq" id="XP_020078049.1">
    <property type="nucleotide sequence ID" value="XM_020223234.1"/>
</dbReference>
<name>A0A1E4RNY2_9ASCO</name>
<feature type="compositionally biased region" description="Polar residues" evidence="8">
    <location>
        <begin position="295"/>
        <end position="306"/>
    </location>
</feature>
<dbReference type="EMBL" id="KV454539">
    <property type="protein sequence ID" value="ODV68982.1"/>
    <property type="molecule type" value="Genomic_DNA"/>
</dbReference>
<sequence length="1135" mass="130643">MSDFNSESHLDTPMSDETLKQSQKKKKRTLGSFPCPDCDKVFSRSDHLSRHHLNHQPKEVFECDFILEEDNGIRKKCGKRFVRKDLKERHARRHLELMKLEVNLKKRKPSSDQIDKSKQDGSRKKSIGKPACSSDLSQIPLPISSNSSPLQISNLIHTRPNDALETPGQFPLPINNSFGTSPTVNNSLVTQKPPHPQAQPQSGYSTIPIPNNIVEPSIPNDFSVHQSHLDRPHLPGFDTNHPQSQVDVLSWLFNDNAQNYSNQVDRTPNVDQNILQPLTNASINVKNPNEFPSPFDSSQISPNPNDRVSILPSQPNSNWNSIQDPNSNPLTPFYHPASQYNSYFQNLNNLDIQDMNFIPNSTNPLEEIFLRKNNEKYNSKALNGLANNNNFQFSSMESSSPTNTNDSLTSRSGSDINLTPETYEINFNQNNLMKVIQEHGLHSNVSKKKCIFIDSLLVNSLIKSIPSLNRKQIEDCFVLIDDNCSLENRFSFYLSKYWKYFHPQFSILHKPSFDTKLSQPLLLLAMIIIGANYCAPIPTILNGKLKKDSYLKFCDLIAEPLRFMIFQHKDFKTPTKLWVLQTLNLLEWSEKNFLLREMHERAHIHHGTTVQLLRRSPLLGGNPTHHNKQVTQSNTSTSTGGEESSDINTDLNTVKVNDQHDVNLFNEWVESESMKRITFMTFYLDIIDYIKFRHNPQMTFYQLQLLNLPCNDNQLWESQELNGSFRKIVKRQKKLQSQIDTLHRDNHHFHKNESGKMSMGIKFINALKDILKPAEEIKGLTSTHSIFSRKILFAGLISIMYQMQQTDLQNNSSLLTTNGIVSNRKNQVWKEILSKAFDNWTIQSNCYGGVKLPEPLVFQHKPFQCKFPMYHLTQIIGMADINHYDIAIFGGSPANQSVGVTKKDRLIVRRKLNSMWSRNLQMNKLSINDIINLKSVVHCYLLLWELMLKPNNDLNPDDKTHSIFIDWSVENDYFDSMYAIGIATMVLWCYVYSTYGIESHRFNEIENLGKHIRDYSKMSEYSAEGGYQYLLRIRQEFYTNLRKNNLHKEFNIHPFNLESKKHTPHEILVKHCELLPQLSNKQHISGLCFLVGSKLLSSQWLILRESARLILNCALISIGKPDIVCEDLFDSNLSE</sequence>
<keyword evidence="11" id="KW-1185">Reference proteome</keyword>
<evidence type="ECO:0000259" key="9">
    <source>
        <dbReference type="PROSITE" id="PS50157"/>
    </source>
</evidence>
<feature type="domain" description="C2H2-type" evidence="9">
    <location>
        <begin position="33"/>
        <end position="60"/>
    </location>
</feature>
<gene>
    <name evidence="10" type="ORF">HYPBUDRAFT_238835</name>
</gene>
<reference evidence="11" key="1">
    <citation type="submission" date="2016-05" db="EMBL/GenBank/DDBJ databases">
        <title>Comparative genomics of biotechnologically important yeasts.</title>
        <authorList>
            <consortium name="DOE Joint Genome Institute"/>
            <person name="Riley R."/>
            <person name="Haridas S."/>
            <person name="Wolfe K.H."/>
            <person name="Lopes M.R."/>
            <person name="Hittinger C.T."/>
            <person name="Goker M."/>
            <person name="Salamov A."/>
            <person name="Wisecaver J."/>
            <person name="Long T.M."/>
            <person name="Aerts A.L."/>
            <person name="Barry K."/>
            <person name="Choi C."/>
            <person name="Clum A."/>
            <person name="Coughlan A.Y."/>
            <person name="Deshpande S."/>
            <person name="Douglass A.P."/>
            <person name="Hanson S.J."/>
            <person name="Klenk H.-P."/>
            <person name="Labutti K."/>
            <person name="Lapidus A."/>
            <person name="Lindquist E."/>
            <person name="Lipzen A."/>
            <person name="Meier-Kolthoff J.P."/>
            <person name="Ohm R.A."/>
            <person name="Otillar R.P."/>
            <person name="Pangilinan J."/>
            <person name="Peng Y."/>
            <person name="Rokas A."/>
            <person name="Rosa C.A."/>
            <person name="Scheuner C."/>
            <person name="Sibirny A.A."/>
            <person name="Slot J.C."/>
            <person name="Stielow J.B."/>
            <person name="Sun H."/>
            <person name="Kurtzman C.P."/>
            <person name="Blackwell M."/>
            <person name="Grigoriev I.V."/>
            <person name="Jeffries T.W."/>
        </authorList>
    </citation>
    <scope>NUCLEOTIDE SEQUENCE [LARGE SCALE GENOMIC DNA]</scope>
    <source>
        <strain evidence="11">NRRL Y-1933</strain>
    </source>
</reference>
<feature type="region of interest" description="Disordered" evidence="8">
    <location>
        <begin position="621"/>
        <end position="648"/>
    </location>
</feature>
<dbReference type="Gene3D" id="3.30.160.60">
    <property type="entry name" value="Classic Zinc Finger"/>
    <property type="match status" value="1"/>
</dbReference>
<dbReference type="Proteomes" id="UP000095085">
    <property type="component" value="Unassembled WGS sequence"/>
</dbReference>
<evidence type="ECO:0000256" key="7">
    <source>
        <dbReference type="PROSITE-ProRule" id="PRU00042"/>
    </source>
</evidence>
<dbReference type="AlphaFoldDB" id="A0A1E4RNY2"/>
<protein>
    <recommendedName>
        <fullName evidence="9">C2H2-type domain-containing protein</fullName>
    </recommendedName>
</protein>
<evidence type="ECO:0000256" key="5">
    <source>
        <dbReference type="ARBA" id="ARBA00022833"/>
    </source>
</evidence>
<evidence type="ECO:0000256" key="2">
    <source>
        <dbReference type="ARBA" id="ARBA00022723"/>
    </source>
</evidence>
<evidence type="ECO:0000256" key="1">
    <source>
        <dbReference type="ARBA" id="ARBA00004123"/>
    </source>
</evidence>
<feature type="compositionally biased region" description="Basic and acidic residues" evidence="8">
    <location>
        <begin position="100"/>
        <end position="123"/>
    </location>
</feature>
<feature type="region of interest" description="Disordered" evidence="8">
    <location>
        <begin position="100"/>
        <end position="144"/>
    </location>
</feature>
<dbReference type="GO" id="GO:0008270">
    <property type="term" value="F:zinc ion binding"/>
    <property type="evidence" value="ECO:0007669"/>
    <property type="project" value="UniProtKB-KW"/>
</dbReference>
<dbReference type="GO" id="GO:0000785">
    <property type="term" value="C:chromatin"/>
    <property type="evidence" value="ECO:0007669"/>
    <property type="project" value="TreeGrafter"/>
</dbReference>
<dbReference type="Pfam" id="PF04082">
    <property type="entry name" value="Fungal_trans"/>
    <property type="match status" value="1"/>
</dbReference>
<evidence type="ECO:0000256" key="4">
    <source>
        <dbReference type="ARBA" id="ARBA00022771"/>
    </source>
</evidence>
<dbReference type="PROSITE" id="PS00028">
    <property type="entry name" value="ZINC_FINGER_C2H2_1"/>
    <property type="match status" value="1"/>
</dbReference>
<keyword evidence="4 7" id="KW-0863">Zinc-finger</keyword>
<feature type="region of interest" description="Disordered" evidence="8">
    <location>
        <begin position="392"/>
        <end position="415"/>
    </location>
</feature>
<dbReference type="OrthoDB" id="1405595at2759"/>
<feature type="region of interest" description="Disordered" evidence="8">
    <location>
        <begin position="285"/>
        <end position="306"/>
    </location>
</feature>
<dbReference type="PANTHER" id="PTHR40626">
    <property type="entry name" value="MIP31509P"/>
    <property type="match status" value="1"/>
</dbReference>
<organism evidence="10 11">
    <name type="scientific">Hyphopichia burtonii NRRL Y-1933</name>
    <dbReference type="NCBI Taxonomy" id="984485"/>
    <lineage>
        <taxon>Eukaryota</taxon>
        <taxon>Fungi</taxon>
        <taxon>Dikarya</taxon>
        <taxon>Ascomycota</taxon>
        <taxon>Saccharomycotina</taxon>
        <taxon>Pichiomycetes</taxon>
        <taxon>Debaryomycetaceae</taxon>
        <taxon>Hyphopichia</taxon>
    </lineage>
</organism>
<keyword evidence="5" id="KW-0862">Zinc</keyword>
<dbReference type="InterPro" id="IPR036236">
    <property type="entry name" value="Znf_C2H2_sf"/>
</dbReference>
<dbReference type="CDD" id="cd12148">
    <property type="entry name" value="fungal_TF_MHR"/>
    <property type="match status" value="1"/>
</dbReference>
<dbReference type="InterPro" id="IPR007219">
    <property type="entry name" value="XnlR_reg_dom"/>
</dbReference>
<evidence type="ECO:0000256" key="3">
    <source>
        <dbReference type="ARBA" id="ARBA00022737"/>
    </source>
</evidence>
<dbReference type="PANTHER" id="PTHR40626:SF11">
    <property type="entry name" value="ZINC FINGER PROTEIN YPR022C"/>
    <property type="match status" value="1"/>
</dbReference>
<dbReference type="InterPro" id="IPR051059">
    <property type="entry name" value="VerF-like"/>
</dbReference>